<feature type="compositionally biased region" description="Basic and acidic residues" evidence="1">
    <location>
        <begin position="43"/>
        <end position="52"/>
    </location>
</feature>
<proteinExistence type="predicted"/>
<accession>A0A370GSN4</accession>
<dbReference type="GO" id="GO:0008168">
    <property type="term" value="F:methyltransferase activity"/>
    <property type="evidence" value="ECO:0007669"/>
    <property type="project" value="UniProtKB-KW"/>
</dbReference>
<feature type="region of interest" description="Disordered" evidence="1">
    <location>
        <begin position="1"/>
        <end position="54"/>
    </location>
</feature>
<reference evidence="2 3" key="1">
    <citation type="submission" date="2018-07" db="EMBL/GenBank/DDBJ databases">
        <title>Genomic Encyclopedia of Type Strains, Phase IV (KMG-IV): sequencing the most valuable type-strain genomes for metagenomic binning, comparative biology and taxonomic classification.</title>
        <authorList>
            <person name="Goeker M."/>
        </authorList>
    </citation>
    <scope>NUCLEOTIDE SEQUENCE [LARGE SCALE GENOMIC DNA]</scope>
    <source>
        <strain evidence="2 3">DSM 44952</strain>
    </source>
</reference>
<name>A0A370GSN4_9NOCA</name>
<dbReference type="AlphaFoldDB" id="A0A370GSN4"/>
<dbReference type="InterPro" id="IPR006764">
    <property type="entry name" value="SAM_dep_MeTrfase_SAV2177_type"/>
</dbReference>
<organism evidence="2 3">
    <name type="scientific">Nocardia mexicana</name>
    <dbReference type="NCBI Taxonomy" id="279262"/>
    <lineage>
        <taxon>Bacteria</taxon>
        <taxon>Bacillati</taxon>
        <taxon>Actinomycetota</taxon>
        <taxon>Actinomycetes</taxon>
        <taxon>Mycobacteriales</taxon>
        <taxon>Nocardiaceae</taxon>
        <taxon>Nocardia</taxon>
    </lineage>
</organism>
<dbReference type="Pfam" id="PF04672">
    <property type="entry name" value="Methyltransf_19"/>
    <property type="match status" value="1"/>
</dbReference>
<evidence type="ECO:0000256" key="1">
    <source>
        <dbReference type="SAM" id="MobiDB-lite"/>
    </source>
</evidence>
<dbReference type="Gene3D" id="3.40.50.150">
    <property type="entry name" value="Vaccinia Virus protein VP39"/>
    <property type="match status" value="1"/>
</dbReference>
<keyword evidence="2" id="KW-0808">Transferase</keyword>
<dbReference type="Proteomes" id="UP000255355">
    <property type="component" value="Unassembled WGS sequence"/>
</dbReference>
<keyword evidence="3" id="KW-1185">Reference proteome</keyword>
<dbReference type="PIRSF" id="PIRSF017393">
    <property type="entry name" value="MTase_SAV2177"/>
    <property type="match status" value="1"/>
</dbReference>
<dbReference type="InterPro" id="IPR029063">
    <property type="entry name" value="SAM-dependent_MTases_sf"/>
</dbReference>
<comment type="caution">
    <text evidence="2">The sequence shown here is derived from an EMBL/GenBank/DDBJ whole genome shotgun (WGS) entry which is preliminary data.</text>
</comment>
<dbReference type="SUPFAM" id="SSF53335">
    <property type="entry name" value="S-adenosyl-L-methionine-dependent methyltransferases"/>
    <property type="match status" value="1"/>
</dbReference>
<dbReference type="EMBL" id="QQAZ01000011">
    <property type="protein sequence ID" value="RDI46449.1"/>
    <property type="molecule type" value="Genomic_DNA"/>
</dbReference>
<gene>
    <name evidence="2" type="ORF">DFR68_111208</name>
</gene>
<protein>
    <submittedName>
        <fullName evidence="2">S-adenosyl methyltransferase</fullName>
    </submittedName>
</protein>
<sequence length="302" mass="33260">MARTEGHTPPHPGDDRSLEKPHPRWRSATVTPVVEGNEGSAPESDRTPHPLDTEQLTSARVYDYLLGGKDNYDVDRDMARQMLSSAPELKTLAWFTRSFMRKAVEMAADAGIRQFVDLGSGIPNSPNVHEIAQEIEPEARVVYVDYDRVVYTHCDALLAGQPGVAALLGDVRHPQEILDQLENHALINLDEPVAITMISVLHYVMDEEKPADIIAAFRDRMAPGSYMAITHGSSDSDPAILQVLTGTKDTSAQVAFRSTPQTEAFLAGFELLEPGVVPVQQWLRSDLPETRMVMLGGIGRKP</sequence>
<evidence type="ECO:0000313" key="3">
    <source>
        <dbReference type="Proteomes" id="UP000255355"/>
    </source>
</evidence>
<dbReference type="GO" id="GO:0032259">
    <property type="term" value="P:methylation"/>
    <property type="evidence" value="ECO:0007669"/>
    <property type="project" value="UniProtKB-KW"/>
</dbReference>
<keyword evidence="2" id="KW-0489">Methyltransferase</keyword>
<dbReference type="STRING" id="1210089.GCA_001613165_02996"/>
<feature type="compositionally biased region" description="Basic and acidic residues" evidence="1">
    <location>
        <begin position="1"/>
        <end position="22"/>
    </location>
</feature>
<evidence type="ECO:0000313" key="2">
    <source>
        <dbReference type="EMBL" id="RDI46449.1"/>
    </source>
</evidence>
<dbReference type="OrthoDB" id="4134439at2"/>